<evidence type="ECO:0008006" key="3">
    <source>
        <dbReference type="Google" id="ProtNLM"/>
    </source>
</evidence>
<gene>
    <name evidence="1" type="ORF">ANCCAN_26248</name>
</gene>
<dbReference type="EMBL" id="JOJR01003163">
    <property type="protein sequence ID" value="RCN28016.1"/>
    <property type="molecule type" value="Genomic_DNA"/>
</dbReference>
<dbReference type="OrthoDB" id="5845714at2759"/>
<dbReference type="PANTHER" id="PTHR21530:SF7">
    <property type="entry name" value="TRAB DOMAIN-CONTAINING PROTEIN"/>
    <property type="match status" value="1"/>
</dbReference>
<reference evidence="1 2" key="1">
    <citation type="submission" date="2014-10" db="EMBL/GenBank/DDBJ databases">
        <title>Draft genome of the hookworm Ancylostoma caninum.</title>
        <authorList>
            <person name="Mitreva M."/>
        </authorList>
    </citation>
    <scope>NUCLEOTIDE SEQUENCE [LARGE SCALE GENOMIC DNA]</scope>
    <source>
        <strain evidence="1 2">Baltimore</strain>
    </source>
</reference>
<evidence type="ECO:0000313" key="1">
    <source>
        <dbReference type="EMBL" id="RCN28016.1"/>
    </source>
</evidence>
<accession>A0A368F7D2</accession>
<dbReference type="PANTHER" id="PTHR21530">
    <property type="entry name" value="PHEROMONE SHUTDOWN PROTEIN"/>
    <property type="match status" value="1"/>
</dbReference>
<dbReference type="InterPro" id="IPR002816">
    <property type="entry name" value="TraB/PrgY/GumN_fam"/>
</dbReference>
<dbReference type="Proteomes" id="UP000252519">
    <property type="component" value="Unassembled WGS sequence"/>
</dbReference>
<dbReference type="AlphaFoldDB" id="A0A368F7D2"/>
<dbReference type="CDD" id="cd14726">
    <property type="entry name" value="TraB_PrgY-like"/>
    <property type="match status" value="1"/>
</dbReference>
<sequence>LQYSVASGQVISVSVTILNFPKNVPIPQCPEGIDPKSWTKAFEEATVYLIGTAHFSKESQEDVVNTITATQPDLVMVELCPSRISILSMDEQTLLKEASDLNTQKILTTIKQSGVVQGILHVLLLSMSAHITRELSMAPGGEFRAAHKAVMQTQVGSYSPDIICVSCTFLFPLAICSTLCAYVYV</sequence>
<comment type="caution">
    <text evidence="1">The sequence shown here is derived from an EMBL/GenBank/DDBJ whole genome shotgun (WGS) entry which is preliminary data.</text>
</comment>
<organism evidence="1 2">
    <name type="scientific">Ancylostoma caninum</name>
    <name type="common">Dog hookworm</name>
    <dbReference type="NCBI Taxonomy" id="29170"/>
    <lineage>
        <taxon>Eukaryota</taxon>
        <taxon>Metazoa</taxon>
        <taxon>Ecdysozoa</taxon>
        <taxon>Nematoda</taxon>
        <taxon>Chromadorea</taxon>
        <taxon>Rhabditida</taxon>
        <taxon>Rhabditina</taxon>
        <taxon>Rhabditomorpha</taxon>
        <taxon>Strongyloidea</taxon>
        <taxon>Ancylostomatidae</taxon>
        <taxon>Ancylostomatinae</taxon>
        <taxon>Ancylostoma</taxon>
    </lineage>
</organism>
<dbReference type="InterPro" id="IPR046345">
    <property type="entry name" value="TraB_PrgY-like"/>
</dbReference>
<name>A0A368F7D2_ANCCA</name>
<dbReference type="STRING" id="29170.A0A368F7D2"/>
<protein>
    <recommendedName>
        <fullName evidence="3">TraB family protein</fullName>
    </recommendedName>
</protein>
<keyword evidence="2" id="KW-1185">Reference proteome</keyword>
<dbReference type="Pfam" id="PF01963">
    <property type="entry name" value="TraB_PrgY_gumN"/>
    <property type="match status" value="1"/>
</dbReference>
<feature type="non-terminal residue" evidence="1">
    <location>
        <position position="1"/>
    </location>
</feature>
<evidence type="ECO:0000313" key="2">
    <source>
        <dbReference type="Proteomes" id="UP000252519"/>
    </source>
</evidence>
<proteinExistence type="predicted"/>